<reference evidence="4 5" key="1">
    <citation type="journal article" date="2014" name="Nat. Commun.">
        <title>Klebsormidium flaccidum genome reveals primary factors for plant terrestrial adaptation.</title>
        <authorList>
            <person name="Hori K."/>
            <person name="Maruyama F."/>
            <person name="Fujisawa T."/>
            <person name="Togashi T."/>
            <person name="Yamamoto N."/>
            <person name="Seo M."/>
            <person name="Sato S."/>
            <person name="Yamada T."/>
            <person name="Mori H."/>
            <person name="Tajima N."/>
            <person name="Moriyama T."/>
            <person name="Ikeuchi M."/>
            <person name="Watanabe M."/>
            <person name="Wada H."/>
            <person name="Kobayashi K."/>
            <person name="Saito M."/>
            <person name="Masuda T."/>
            <person name="Sasaki-Sekimoto Y."/>
            <person name="Mashiguchi K."/>
            <person name="Awai K."/>
            <person name="Shimojima M."/>
            <person name="Masuda S."/>
            <person name="Iwai M."/>
            <person name="Nobusawa T."/>
            <person name="Narise T."/>
            <person name="Kondo S."/>
            <person name="Saito H."/>
            <person name="Sato R."/>
            <person name="Murakawa M."/>
            <person name="Ihara Y."/>
            <person name="Oshima-Yamada Y."/>
            <person name="Ohtaka K."/>
            <person name="Satoh M."/>
            <person name="Sonobe K."/>
            <person name="Ishii M."/>
            <person name="Ohtani R."/>
            <person name="Kanamori-Sato M."/>
            <person name="Honoki R."/>
            <person name="Miyazaki D."/>
            <person name="Mochizuki H."/>
            <person name="Umetsu J."/>
            <person name="Higashi K."/>
            <person name="Shibata D."/>
            <person name="Kamiya Y."/>
            <person name="Sato N."/>
            <person name="Nakamura Y."/>
            <person name="Tabata S."/>
            <person name="Ida S."/>
            <person name="Kurokawa K."/>
            <person name="Ohta H."/>
        </authorList>
    </citation>
    <scope>NUCLEOTIDE SEQUENCE [LARGE SCALE GENOMIC DNA]</scope>
    <source>
        <strain evidence="4 5">NIES-2285</strain>
    </source>
</reference>
<dbReference type="GO" id="GO:0046982">
    <property type="term" value="F:protein heterodimerization activity"/>
    <property type="evidence" value="ECO:0007669"/>
    <property type="project" value="InterPro"/>
</dbReference>
<dbReference type="GO" id="GO:0030527">
    <property type="term" value="F:structural constituent of chromatin"/>
    <property type="evidence" value="ECO:0007669"/>
    <property type="project" value="InterPro"/>
</dbReference>
<dbReference type="PANTHER" id="PTHR11426">
    <property type="entry name" value="HISTONE H3"/>
    <property type="match status" value="1"/>
</dbReference>
<dbReference type="InterPro" id="IPR009072">
    <property type="entry name" value="Histone-fold"/>
</dbReference>
<dbReference type="SUPFAM" id="SSF47113">
    <property type="entry name" value="Histone-fold"/>
    <property type="match status" value="1"/>
</dbReference>
<dbReference type="InterPro" id="IPR000164">
    <property type="entry name" value="Histone_H3/CENP-A"/>
</dbReference>
<feature type="domain" description="Core Histone H2A/H2B/H3" evidence="3">
    <location>
        <begin position="44"/>
        <end position="76"/>
    </location>
</feature>
<dbReference type="InterPro" id="IPR007125">
    <property type="entry name" value="H2A/H2B/H3"/>
</dbReference>
<organism evidence="4 5">
    <name type="scientific">Klebsormidium nitens</name>
    <name type="common">Green alga</name>
    <name type="synonym">Ulothrix nitens</name>
    <dbReference type="NCBI Taxonomy" id="105231"/>
    <lineage>
        <taxon>Eukaryota</taxon>
        <taxon>Viridiplantae</taxon>
        <taxon>Streptophyta</taxon>
        <taxon>Klebsormidiophyceae</taxon>
        <taxon>Klebsormidiales</taxon>
        <taxon>Klebsormidiaceae</taxon>
        <taxon>Klebsormidium</taxon>
    </lineage>
</organism>
<dbReference type="EMBL" id="DF238462">
    <property type="protein sequence ID" value="GAQ93420.1"/>
    <property type="molecule type" value="Genomic_DNA"/>
</dbReference>
<dbReference type="Gene3D" id="1.10.20.10">
    <property type="entry name" value="Histone, subunit A"/>
    <property type="match status" value="1"/>
</dbReference>
<dbReference type="Pfam" id="PF00125">
    <property type="entry name" value="Histone"/>
    <property type="match status" value="1"/>
</dbReference>
<evidence type="ECO:0000256" key="1">
    <source>
        <dbReference type="ARBA" id="ARBA00010343"/>
    </source>
</evidence>
<evidence type="ECO:0000313" key="5">
    <source>
        <dbReference type="Proteomes" id="UP000054558"/>
    </source>
</evidence>
<feature type="region of interest" description="Disordered" evidence="2">
    <location>
        <begin position="1"/>
        <end position="39"/>
    </location>
</feature>
<dbReference type="AlphaFoldDB" id="A0A1Y1IRD5"/>
<proteinExistence type="inferred from homology"/>
<evidence type="ECO:0000256" key="2">
    <source>
        <dbReference type="SAM" id="MobiDB-lite"/>
    </source>
</evidence>
<evidence type="ECO:0000313" key="4">
    <source>
        <dbReference type="EMBL" id="GAQ93420.1"/>
    </source>
</evidence>
<protein>
    <recommendedName>
        <fullName evidence="3">Core Histone H2A/H2B/H3 domain-containing protein</fullName>
    </recommendedName>
</protein>
<dbReference type="PRINTS" id="PR00622">
    <property type="entry name" value="HISTONEH3"/>
</dbReference>
<dbReference type="GO" id="GO:0000786">
    <property type="term" value="C:nucleosome"/>
    <property type="evidence" value="ECO:0007669"/>
    <property type="project" value="InterPro"/>
</dbReference>
<dbReference type="GO" id="GO:0003677">
    <property type="term" value="F:DNA binding"/>
    <property type="evidence" value="ECO:0007669"/>
    <property type="project" value="InterPro"/>
</dbReference>
<accession>A0A1Y1IRD5</accession>
<feature type="non-terminal residue" evidence="4">
    <location>
        <position position="83"/>
    </location>
</feature>
<dbReference type="STRING" id="105231.A0A1Y1IRD5"/>
<sequence>MARSKQIARKSTGGLSPRSAVAAQAVRTTPRQVMKPKKHRPGIVAVREIRKYQKSVDLLLPKAAFRRLCKEVLQGATQTSIDD</sequence>
<keyword evidence="5" id="KW-1185">Reference proteome</keyword>
<gene>
    <name evidence="4" type="ORF">KFL_015130010</name>
</gene>
<dbReference type="Proteomes" id="UP000054558">
    <property type="component" value="Unassembled WGS sequence"/>
</dbReference>
<name>A0A1Y1IRD5_KLENI</name>
<evidence type="ECO:0000259" key="3">
    <source>
        <dbReference type="Pfam" id="PF00125"/>
    </source>
</evidence>
<dbReference type="OMA" id="CIFELNV"/>
<comment type="similarity">
    <text evidence="1">Belongs to the histone H3 family.</text>
</comment>